<gene>
    <name evidence="3" type="ORF">NG895_06050</name>
</gene>
<dbReference type="Proteomes" id="UP001155241">
    <property type="component" value="Unassembled WGS sequence"/>
</dbReference>
<dbReference type="Pfam" id="PF07589">
    <property type="entry name" value="PEP-CTERM"/>
    <property type="match status" value="1"/>
</dbReference>
<evidence type="ECO:0000259" key="2">
    <source>
        <dbReference type="Pfam" id="PF07589"/>
    </source>
</evidence>
<protein>
    <submittedName>
        <fullName evidence="3">PEP-CTERM sorting domain-containing protein</fullName>
    </submittedName>
</protein>
<dbReference type="AlphaFoldDB" id="A0A9X2F884"/>
<keyword evidence="1" id="KW-0812">Transmembrane</keyword>
<proteinExistence type="predicted"/>
<keyword evidence="4" id="KW-1185">Reference proteome</keyword>
<dbReference type="EMBL" id="JAMXLR010000024">
    <property type="protein sequence ID" value="MCO6043463.1"/>
    <property type="molecule type" value="Genomic_DNA"/>
</dbReference>
<evidence type="ECO:0000313" key="3">
    <source>
        <dbReference type="EMBL" id="MCO6043463.1"/>
    </source>
</evidence>
<name>A0A9X2F884_9BACT</name>
<accession>A0A9X2F884</accession>
<keyword evidence="1" id="KW-1133">Transmembrane helix</keyword>
<organism evidence="3 4">
    <name type="scientific">Aeoliella straminimaris</name>
    <dbReference type="NCBI Taxonomy" id="2954799"/>
    <lineage>
        <taxon>Bacteria</taxon>
        <taxon>Pseudomonadati</taxon>
        <taxon>Planctomycetota</taxon>
        <taxon>Planctomycetia</taxon>
        <taxon>Pirellulales</taxon>
        <taxon>Lacipirellulaceae</taxon>
        <taxon>Aeoliella</taxon>
    </lineage>
</organism>
<reference evidence="3" key="1">
    <citation type="submission" date="2022-06" db="EMBL/GenBank/DDBJ databases">
        <title>Aeoliella straminimaris, a novel planctomycete from sediments.</title>
        <authorList>
            <person name="Vitorino I.R."/>
            <person name="Lage O.M."/>
        </authorList>
    </citation>
    <scope>NUCLEOTIDE SEQUENCE</scope>
    <source>
        <strain evidence="3">ICT_H6.2</strain>
    </source>
</reference>
<feature type="transmembrane region" description="Helical" evidence="1">
    <location>
        <begin position="33"/>
        <end position="50"/>
    </location>
</feature>
<evidence type="ECO:0000256" key="1">
    <source>
        <dbReference type="SAM" id="Phobius"/>
    </source>
</evidence>
<keyword evidence="1" id="KW-0472">Membrane</keyword>
<feature type="domain" description="Ice-binding protein C-terminal" evidence="2">
    <location>
        <begin position="29"/>
        <end position="52"/>
    </location>
</feature>
<dbReference type="RefSeq" id="WP_252851569.1">
    <property type="nucleotide sequence ID" value="NZ_JAMXLR010000024.1"/>
</dbReference>
<sequence length="56" mass="6117">MDQKSVLIGSPYHTVDGIWSGQAYLYTIVPEPMSITLAGLGFVALGFAVCRRRSRS</sequence>
<comment type="caution">
    <text evidence="3">The sequence shown here is derived from an EMBL/GenBank/DDBJ whole genome shotgun (WGS) entry which is preliminary data.</text>
</comment>
<evidence type="ECO:0000313" key="4">
    <source>
        <dbReference type="Proteomes" id="UP001155241"/>
    </source>
</evidence>
<dbReference type="InterPro" id="IPR013424">
    <property type="entry name" value="Ice-binding_C"/>
</dbReference>